<evidence type="ECO:0000256" key="3">
    <source>
        <dbReference type="PROSITE-ProRule" id="PRU00464"/>
    </source>
</evidence>
<reference evidence="5" key="2">
    <citation type="submission" date="2017-10" db="EMBL/GenBank/DDBJ databases">
        <title>Ladona fulva Genome sequencing and assembly.</title>
        <authorList>
            <person name="Murali S."/>
            <person name="Richards S."/>
            <person name="Bandaranaike D."/>
            <person name="Bellair M."/>
            <person name="Blankenburg K."/>
            <person name="Chao H."/>
            <person name="Dinh H."/>
            <person name="Doddapaneni H."/>
            <person name="Dugan-Rocha S."/>
            <person name="Elkadiri S."/>
            <person name="Gnanaolivu R."/>
            <person name="Hernandez B."/>
            <person name="Skinner E."/>
            <person name="Javaid M."/>
            <person name="Lee S."/>
            <person name="Li M."/>
            <person name="Ming W."/>
            <person name="Munidasa M."/>
            <person name="Muniz J."/>
            <person name="Nguyen L."/>
            <person name="Hughes D."/>
            <person name="Osuji N."/>
            <person name="Pu L.-L."/>
            <person name="Puazo M."/>
            <person name="Qu C."/>
            <person name="Quiroz J."/>
            <person name="Raj R."/>
            <person name="Weissenberger G."/>
            <person name="Xin Y."/>
            <person name="Zou X."/>
            <person name="Han Y."/>
            <person name="Worley K."/>
            <person name="Muzny D."/>
            <person name="Gibbs R."/>
        </authorList>
    </citation>
    <scope>NUCLEOTIDE SEQUENCE</scope>
    <source>
        <strain evidence="5">Sampled in the wild</strain>
    </source>
</reference>
<name>A0A8K0JZZ0_LADFU</name>
<reference evidence="5" key="1">
    <citation type="submission" date="2013-04" db="EMBL/GenBank/DDBJ databases">
        <authorList>
            <person name="Qu J."/>
            <person name="Murali S.C."/>
            <person name="Bandaranaike D."/>
            <person name="Bellair M."/>
            <person name="Blankenburg K."/>
            <person name="Chao H."/>
            <person name="Dinh H."/>
            <person name="Doddapaneni H."/>
            <person name="Downs B."/>
            <person name="Dugan-Rocha S."/>
            <person name="Elkadiri S."/>
            <person name="Gnanaolivu R.D."/>
            <person name="Hernandez B."/>
            <person name="Javaid M."/>
            <person name="Jayaseelan J.C."/>
            <person name="Lee S."/>
            <person name="Li M."/>
            <person name="Ming W."/>
            <person name="Munidasa M."/>
            <person name="Muniz J."/>
            <person name="Nguyen L."/>
            <person name="Ongeri F."/>
            <person name="Osuji N."/>
            <person name="Pu L.-L."/>
            <person name="Puazo M."/>
            <person name="Qu C."/>
            <person name="Quiroz J."/>
            <person name="Raj R."/>
            <person name="Weissenberger G."/>
            <person name="Xin Y."/>
            <person name="Zou X."/>
            <person name="Han Y."/>
            <person name="Richards S."/>
            <person name="Worley K."/>
            <person name="Muzny D."/>
            <person name="Gibbs R."/>
        </authorList>
    </citation>
    <scope>NUCLEOTIDE SEQUENCE</scope>
    <source>
        <strain evidence="5">Sampled in the wild</strain>
    </source>
</reference>
<accession>A0A8K0JZZ0</accession>
<protein>
    <recommendedName>
        <fullName evidence="4">HIT domain-containing protein</fullName>
    </recommendedName>
</protein>
<dbReference type="Proteomes" id="UP000792457">
    <property type="component" value="Unassembled WGS sequence"/>
</dbReference>
<sequence>MPQKLEISNMARPLVRLLNVRKYDLFGKLGNTPLLTRKTISRHFSDEVEKARNAQFSPESVTIFERIIKKEIPADIIFEDDLCLAFRDVNPQAPTHFLVIPKRKIAMLEKCEASDKQLLGHLLFTAAELAKKNLRKGYRVVINNGVEGSQSVYHLHIHVLGGRQMTWPPG</sequence>
<dbReference type="PANTHER" id="PTHR23089">
    <property type="entry name" value="HISTIDINE TRIAD HIT PROTEIN"/>
    <property type="match status" value="1"/>
</dbReference>
<gene>
    <name evidence="5" type="ORF">J437_LFUL005612</name>
</gene>
<dbReference type="PROSITE" id="PS00892">
    <property type="entry name" value="HIT_1"/>
    <property type="match status" value="1"/>
</dbReference>
<dbReference type="InterPro" id="IPR001310">
    <property type="entry name" value="Histidine_triad_HIT"/>
</dbReference>
<dbReference type="Gene3D" id="3.30.428.10">
    <property type="entry name" value="HIT-like"/>
    <property type="match status" value="1"/>
</dbReference>
<dbReference type="InterPro" id="IPR019808">
    <property type="entry name" value="Histidine_triad_CS"/>
</dbReference>
<dbReference type="InterPro" id="IPR011146">
    <property type="entry name" value="HIT-like"/>
</dbReference>
<dbReference type="FunFam" id="3.30.428.10:FF:000005">
    <property type="entry name" value="Histidine triad nucleotide-binding protein 1"/>
    <property type="match status" value="1"/>
</dbReference>
<dbReference type="SUPFAM" id="SSF54197">
    <property type="entry name" value="HIT-like"/>
    <property type="match status" value="1"/>
</dbReference>
<evidence type="ECO:0000313" key="6">
    <source>
        <dbReference type="Proteomes" id="UP000792457"/>
    </source>
</evidence>
<evidence type="ECO:0000259" key="4">
    <source>
        <dbReference type="PROSITE" id="PS51084"/>
    </source>
</evidence>
<proteinExistence type="predicted"/>
<feature type="active site" description="Tele-AMP-histidine intermediate" evidence="1">
    <location>
        <position position="156"/>
    </location>
</feature>
<evidence type="ECO:0000313" key="5">
    <source>
        <dbReference type="EMBL" id="KAG8225805.1"/>
    </source>
</evidence>
<evidence type="ECO:0000256" key="2">
    <source>
        <dbReference type="PIRSR" id="PIRSR601310-3"/>
    </source>
</evidence>
<dbReference type="AlphaFoldDB" id="A0A8K0JZZ0"/>
<dbReference type="EMBL" id="KZ308254">
    <property type="protein sequence ID" value="KAG8225805.1"/>
    <property type="molecule type" value="Genomic_DNA"/>
</dbReference>
<comment type="caution">
    <text evidence="5">The sequence shown here is derived from an EMBL/GenBank/DDBJ whole genome shotgun (WGS) entry which is preliminary data.</text>
</comment>
<evidence type="ECO:0000256" key="1">
    <source>
        <dbReference type="PIRSR" id="PIRSR601310-1"/>
    </source>
</evidence>
<keyword evidence="6" id="KW-1185">Reference proteome</keyword>
<dbReference type="OrthoDB" id="672793at2759"/>
<dbReference type="CDD" id="cd01276">
    <property type="entry name" value="PKCI_related"/>
    <property type="match status" value="1"/>
</dbReference>
<dbReference type="PRINTS" id="PR00332">
    <property type="entry name" value="HISTRIAD"/>
</dbReference>
<dbReference type="Pfam" id="PF01230">
    <property type="entry name" value="HIT"/>
    <property type="match status" value="1"/>
</dbReference>
<feature type="domain" description="HIT" evidence="4">
    <location>
        <begin position="63"/>
        <end position="170"/>
    </location>
</feature>
<organism evidence="5 6">
    <name type="scientific">Ladona fulva</name>
    <name type="common">Scarce chaser dragonfly</name>
    <name type="synonym">Libellula fulva</name>
    <dbReference type="NCBI Taxonomy" id="123851"/>
    <lineage>
        <taxon>Eukaryota</taxon>
        <taxon>Metazoa</taxon>
        <taxon>Ecdysozoa</taxon>
        <taxon>Arthropoda</taxon>
        <taxon>Hexapoda</taxon>
        <taxon>Insecta</taxon>
        <taxon>Pterygota</taxon>
        <taxon>Palaeoptera</taxon>
        <taxon>Odonata</taxon>
        <taxon>Epiprocta</taxon>
        <taxon>Anisoptera</taxon>
        <taxon>Libelluloidea</taxon>
        <taxon>Libellulidae</taxon>
        <taxon>Ladona</taxon>
    </lineage>
</organism>
<dbReference type="GO" id="GO:0003824">
    <property type="term" value="F:catalytic activity"/>
    <property type="evidence" value="ECO:0007669"/>
    <property type="project" value="InterPro"/>
</dbReference>
<feature type="short sequence motif" description="Histidine triad motif" evidence="2 3">
    <location>
        <begin position="154"/>
        <end position="158"/>
    </location>
</feature>
<dbReference type="InterPro" id="IPR036265">
    <property type="entry name" value="HIT-like_sf"/>
</dbReference>
<dbReference type="PROSITE" id="PS51084">
    <property type="entry name" value="HIT_2"/>
    <property type="match status" value="1"/>
</dbReference>